<dbReference type="AlphaFoldDB" id="A0A803L6U6"/>
<dbReference type="Proteomes" id="UP000596660">
    <property type="component" value="Unplaced"/>
</dbReference>
<dbReference type="PANTHER" id="PTHR12265">
    <property type="entry name" value="TRANSMEMBRANE PROTEIN 53"/>
    <property type="match status" value="1"/>
</dbReference>
<evidence type="ECO:0000313" key="2">
    <source>
        <dbReference type="Proteomes" id="UP000596660"/>
    </source>
</evidence>
<reference evidence="1" key="2">
    <citation type="submission" date="2021-03" db="UniProtKB">
        <authorList>
            <consortium name="EnsemblPlants"/>
        </authorList>
    </citation>
    <scope>IDENTIFICATION</scope>
</reference>
<dbReference type="InterPro" id="IPR008547">
    <property type="entry name" value="DUF829_TMEM53"/>
</dbReference>
<dbReference type="PANTHER" id="PTHR12265:SF11">
    <property type="entry name" value="ALPHA_BETA-HYDROLASES SUPERFAMILY PROTEIN"/>
    <property type="match status" value="1"/>
</dbReference>
<keyword evidence="2" id="KW-1185">Reference proteome</keyword>
<evidence type="ECO:0000313" key="1">
    <source>
        <dbReference type="EnsemblPlants" id="AUR62007585-RA:cds"/>
    </source>
</evidence>
<organism evidence="1 2">
    <name type="scientific">Chenopodium quinoa</name>
    <name type="common">Quinoa</name>
    <dbReference type="NCBI Taxonomy" id="63459"/>
    <lineage>
        <taxon>Eukaryota</taxon>
        <taxon>Viridiplantae</taxon>
        <taxon>Streptophyta</taxon>
        <taxon>Embryophyta</taxon>
        <taxon>Tracheophyta</taxon>
        <taxon>Spermatophyta</taxon>
        <taxon>Magnoliopsida</taxon>
        <taxon>eudicotyledons</taxon>
        <taxon>Gunneridae</taxon>
        <taxon>Pentapetalae</taxon>
        <taxon>Caryophyllales</taxon>
        <taxon>Chenopodiaceae</taxon>
        <taxon>Chenopodioideae</taxon>
        <taxon>Atripliceae</taxon>
        <taxon>Chenopodium</taxon>
    </lineage>
</organism>
<dbReference type="SUPFAM" id="SSF53474">
    <property type="entry name" value="alpha/beta-Hydrolases"/>
    <property type="match status" value="1"/>
</dbReference>
<dbReference type="Pfam" id="PF05705">
    <property type="entry name" value="DUF829"/>
    <property type="match status" value="1"/>
</dbReference>
<protein>
    <submittedName>
        <fullName evidence="1">Uncharacterized protein</fullName>
    </submittedName>
</protein>
<dbReference type="EnsemblPlants" id="AUR62007585-RA">
    <property type="protein sequence ID" value="AUR62007585-RA:cds"/>
    <property type="gene ID" value="AUR62007585"/>
</dbReference>
<proteinExistence type="predicted"/>
<sequence>MYTSRGVDAITFVVPVKDVLWFDLGKKVENRIRELADELVSWLSNAEGRERRLIFHTFSTTGWLDRPYLIERIKGCIVDSGGDPELNPKVWAAGFTAALLKKRNTVVVPSSKNVEPSTDKNKSNVQEKDPLIVEALVFAVLERMFSFLFKLPAVNQRLMEIIHHLSENQPPCPQLYLYSTADKVIPYRSVESFIEQQKLKGRDVWSYNFGSSPHVDHYRAFPDVYTSQ</sequence>
<reference evidence="1" key="1">
    <citation type="journal article" date="2017" name="Nature">
        <title>The genome of Chenopodium quinoa.</title>
        <authorList>
            <person name="Jarvis D.E."/>
            <person name="Ho Y.S."/>
            <person name="Lightfoot D.J."/>
            <person name="Schmoeckel S.M."/>
            <person name="Li B."/>
            <person name="Borm T.J.A."/>
            <person name="Ohyanagi H."/>
            <person name="Mineta K."/>
            <person name="Michell C.T."/>
            <person name="Saber N."/>
            <person name="Kharbatia N.M."/>
            <person name="Rupper R.R."/>
            <person name="Sharp A.R."/>
            <person name="Dally N."/>
            <person name="Boughton B.A."/>
            <person name="Woo Y.H."/>
            <person name="Gao G."/>
            <person name="Schijlen E.G.W.M."/>
            <person name="Guo X."/>
            <person name="Momin A.A."/>
            <person name="Negrao S."/>
            <person name="Al-Babili S."/>
            <person name="Gehring C."/>
            <person name="Roessner U."/>
            <person name="Jung C."/>
            <person name="Murphy K."/>
            <person name="Arold S.T."/>
            <person name="Gojobori T."/>
            <person name="van der Linden C.G."/>
            <person name="van Loo E.N."/>
            <person name="Jellen E.N."/>
            <person name="Maughan P.J."/>
            <person name="Tester M."/>
        </authorList>
    </citation>
    <scope>NUCLEOTIDE SEQUENCE [LARGE SCALE GENOMIC DNA]</scope>
    <source>
        <strain evidence="1">cv. PI 614886</strain>
    </source>
</reference>
<dbReference type="Gramene" id="AUR62007585-RA">
    <property type="protein sequence ID" value="AUR62007585-RA:cds"/>
    <property type="gene ID" value="AUR62007585"/>
</dbReference>
<dbReference type="InterPro" id="IPR029058">
    <property type="entry name" value="AB_hydrolase_fold"/>
</dbReference>
<name>A0A803L6U6_CHEQI</name>
<accession>A0A803L6U6</accession>
<dbReference type="OMA" id="LEECNHI"/>